<evidence type="ECO:0000256" key="2">
    <source>
        <dbReference type="SAM" id="Phobius"/>
    </source>
</evidence>
<dbReference type="Proteomes" id="UP000008810">
    <property type="component" value="Chromosome 1"/>
</dbReference>
<dbReference type="EnsemblPlants" id="PNT74886">
    <property type="protein sequence ID" value="PNT74886"/>
    <property type="gene ID" value="BRADI_1g23861v3"/>
</dbReference>
<evidence type="ECO:0000313" key="5">
    <source>
        <dbReference type="Proteomes" id="UP000008810"/>
    </source>
</evidence>
<evidence type="ECO:0000256" key="1">
    <source>
        <dbReference type="SAM" id="MobiDB-lite"/>
    </source>
</evidence>
<gene>
    <name evidence="3" type="ORF">BRADI_1g23861v3</name>
</gene>
<name>A0A2K2DKT1_BRADI</name>
<dbReference type="Gramene" id="PNT74886">
    <property type="protein sequence ID" value="PNT74886"/>
    <property type="gene ID" value="BRADI_1g23861v3"/>
</dbReference>
<keyword evidence="2" id="KW-0812">Transmembrane</keyword>
<evidence type="ECO:0000313" key="4">
    <source>
        <dbReference type="EnsemblPlants" id="PNT74886"/>
    </source>
</evidence>
<accession>A0A2K2DKT1</accession>
<protein>
    <submittedName>
        <fullName evidence="3 4">Uncharacterized protein</fullName>
    </submittedName>
</protein>
<dbReference type="EMBL" id="CM000880">
    <property type="protein sequence ID" value="PNT74886.1"/>
    <property type="molecule type" value="Genomic_DNA"/>
</dbReference>
<reference evidence="4" key="3">
    <citation type="submission" date="2018-08" db="UniProtKB">
        <authorList>
            <consortium name="EnsemblPlants"/>
        </authorList>
    </citation>
    <scope>IDENTIFICATION</scope>
    <source>
        <strain evidence="4">cv. Bd21</strain>
    </source>
</reference>
<proteinExistence type="predicted"/>
<keyword evidence="5" id="KW-1185">Reference proteome</keyword>
<dbReference type="AlphaFoldDB" id="A0A2K2DKT1"/>
<feature type="region of interest" description="Disordered" evidence="1">
    <location>
        <begin position="1"/>
        <end position="66"/>
    </location>
</feature>
<keyword evidence="2" id="KW-0472">Membrane</keyword>
<reference evidence="3 4" key="1">
    <citation type="journal article" date="2010" name="Nature">
        <title>Genome sequencing and analysis of the model grass Brachypodium distachyon.</title>
        <authorList>
            <consortium name="International Brachypodium Initiative"/>
        </authorList>
    </citation>
    <scope>NUCLEOTIDE SEQUENCE [LARGE SCALE GENOMIC DNA]</scope>
    <source>
        <strain evidence="3 4">Bd21</strain>
    </source>
</reference>
<sequence length="98" mass="11296">MTAMAASTRHRGRWRAQGEELGSDGSGGTKERRRGRAAPLEAWGTAAANSSRRNRRRRGQEVGTASRKRVKFQDLSRWVPFKFWVFWVFWSTIPIFGR</sequence>
<keyword evidence="2" id="KW-1133">Transmembrane helix</keyword>
<evidence type="ECO:0000313" key="3">
    <source>
        <dbReference type="EMBL" id="PNT74886.1"/>
    </source>
</evidence>
<reference evidence="3" key="2">
    <citation type="submission" date="2017-06" db="EMBL/GenBank/DDBJ databases">
        <title>WGS assembly of Brachypodium distachyon.</title>
        <authorList>
            <consortium name="The International Brachypodium Initiative"/>
            <person name="Lucas S."/>
            <person name="Harmon-Smith M."/>
            <person name="Lail K."/>
            <person name="Tice H."/>
            <person name="Grimwood J."/>
            <person name="Bruce D."/>
            <person name="Barry K."/>
            <person name="Shu S."/>
            <person name="Lindquist E."/>
            <person name="Wang M."/>
            <person name="Pitluck S."/>
            <person name="Vogel J.P."/>
            <person name="Garvin D.F."/>
            <person name="Mockler T.C."/>
            <person name="Schmutz J."/>
            <person name="Rokhsar D."/>
            <person name="Bevan M.W."/>
        </authorList>
    </citation>
    <scope>NUCLEOTIDE SEQUENCE</scope>
    <source>
        <strain evidence="3">Bd21</strain>
    </source>
</reference>
<organism evidence="3">
    <name type="scientific">Brachypodium distachyon</name>
    <name type="common">Purple false brome</name>
    <name type="synonym">Trachynia distachya</name>
    <dbReference type="NCBI Taxonomy" id="15368"/>
    <lineage>
        <taxon>Eukaryota</taxon>
        <taxon>Viridiplantae</taxon>
        <taxon>Streptophyta</taxon>
        <taxon>Embryophyta</taxon>
        <taxon>Tracheophyta</taxon>
        <taxon>Spermatophyta</taxon>
        <taxon>Magnoliopsida</taxon>
        <taxon>Liliopsida</taxon>
        <taxon>Poales</taxon>
        <taxon>Poaceae</taxon>
        <taxon>BOP clade</taxon>
        <taxon>Pooideae</taxon>
        <taxon>Stipodae</taxon>
        <taxon>Brachypodieae</taxon>
        <taxon>Brachypodium</taxon>
    </lineage>
</organism>
<dbReference type="InParanoid" id="A0A2K2DKT1"/>
<feature type="transmembrane region" description="Helical" evidence="2">
    <location>
        <begin position="78"/>
        <end position="97"/>
    </location>
</feature>